<accession>A0A926VGX5</accession>
<comment type="caution">
    <text evidence="5">The sequence shown here is derived from an EMBL/GenBank/DDBJ whole genome shotgun (WGS) entry which is preliminary data.</text>
</comment>
<dbReference type="InterPro" id="IPR050411">
    <property type="entry name" value="AlphaKG_dependent_hydroxylases"/>
</dbReference>
<dbReference type="PANTHER" id="PTHR10696:SF56">
    <property type="entry name" value="TAUD_TFDA-LIKE DOMAIN-CONTAINING PROTEIN"/>
    <property type="match status" value="1"/>
</dbReference>
<proteinExistence type="predicted"/>
<keyword evidence="2" id="KW-0560">Oxidoreductase</keyword>
<evidence type="ECO:0000313" key="6">
    <source>
        <dbReference type="Proteomes" id="UP000641646"/>
    </source>
</evidence>
<keyword evidence="6" id="KW-1185">Reference proteome</keyword>
<reference evidence="5" key="1">
    <citation type="journal article" date="2015" name="ISME J.">
        <title>Draft Genome Sequence of Streptomyces incarnatus NRRL8089, which Produces the Nucleoside Antibiotic Sinefungin.</title>
        <authorList>
            <person name="Oshima K."/>
            <person name="Hattori M."/>
            <person name="Shimizu H."/>
            <person name="Fukuda K."/>
            <person name="Nemoto M."/>
            <person name="Inagaki K."/>
            <person name="Tamura T."/>
        </authorList>
    </citation>
    <scope>NUCLEOTIDE SEQUENCE</scope>
    <source>
        <strain evidence="5">FACHB-1375</strain>
    </source>
</reference>
<dbReference type="GO" id="GO:0051213">
    <property type="term" value="F:dioxygenase activity"/>
    <property type="evidence" value="ECO:0007669"/>
    <property type="project" value="UniProtKB-KW"/>
</dbReference>
<evidence type="ECO:0000313" key="5">
    <source>
        <dbReference type="EMBL" id="MBD2183514.1"/>
    </source>
</evidence>
<dbReference type="AlphaFoldDB" id="A0A926VGX5"/>
<dbReference type="Proteomes" id="UP000641646">
    <property type="component" value="Unassembled WGS sequence"/>
</dbReference>
<keyword evidence="5" id="KW-0223">Dioxygenase</keyword>
<keyword evidence="3" id="KW-0045">Antibiotic biosynthesis</keyword>
<dbReference type="InterPro" id="IPR003819">
    <property type="entry name" value="TauD/TfdA-like"/>
</dbReference>
<dbReference type="RefSeq" id="WP_190467995.1">
    <property type="nucleotide sequence ID" value="NZ_JACJPW010000057.1"/>
</dbReference>
<evidence type="ECO:0000256" key="2">
    <source>
        <dbReference type="ARBA" id="ARBA00023002"/>
    </source>
</evidence>
<evidence type="ECO:0000259" key="4">
    <source>
        <dbReference type="Pfam" id="PF02668"/>
    </source>
</evidence>
<comment type="cofactor">
    <cofactor evidence="1">
        <name>Fe(2+)</name>
        <dbReference type="ChEBI" id="CHEBI:29033"/>
    </cofactor>
</comment>
<dbReference type="Pfam" id="PF02668">
    <property type="entry name" value="TauD"/>
    <property type="match status" value="1"/>
</dbReference>
<protein>
    <submittedName>
        <fullName evidence="5">TauD/TfdA family dioxygenase</fullName>
    </submittedName>
</protein>
<dbReference type="SUPFAM" id="SSF51197">
    <property type="entry name" value="Clavaminate synthase-like"/>
    <property type="match status" value="1"/>
</dbReference>
<dbReference type="InterPro" id="IPR042098">
    <property type="entry name" value="TauD-like_sf"/>
</dbReference>
<dbReference type="EMBL" id="JACJPW010000057">
    <property type="protein sequence ID" value="MBD2183514.1"/>
    <property type="molecule type" value="Genomic_DNA"/>
</dbReference>
<reference evidence="5" key="2">
    <citation type="submission" date="2020-08" db="EMBL/GenBank/DDBJ databases">
        <authorList>
            <person name="Chen M."/>
            <person name="Teng W."/>
            <person name="Zhao L."/>
            <person name="Hu C."/>
            <person name="Zhou Y."/>
            <person name="Han B."/>
            <person name="Song L."/>
            <person name="Shu W."/>
        </authorList>
    </citation>
    <scope>NUCLEOTIDE SEQUENCE</scope>
    <source>
        <strain evidence="5">FACHB-1375</strain>
    </source>
</reference>
<gene>
    <name evidence="5" type="ORF">H6G03_21045</name>
</gene>
<feature type="domain" description="TauD/TfdA-like" evidence="4">
    <location>
        <begin position="51"/>
        <end position="337"/>
    </location>
</feature>
<dbReference type="Gene3D" id="3.60.130.10">
    <property type="entry name" value="Clavaminate synthase-like"/>
    <property type="match status" value="1"/>
</dbReference>
<organism evidence="5 6">
    <name type="scientific">Aerosakkonema funiforme FACHB-1375</name>
    <dbReference type="NCBI Taxonomy" id="2949571"/>
    <lineage>
        <taxon>Bacteria</taxon>
        <taxon>Bacillati</taxon>
        <taxon>Cyanobacteriota</taxon>
        <taxon>Cyanophyceae</taxon>
        <taxon>Oscillatoriophycideae</taxon>
        <taxon>Aerosakkonematales</taxon>
        <taxon>Aerosakkonemataceae</taxon>
        <taxon>Aerosakkonema</taxon>
    </lineage>
</organism>
<dbReference type="GO" id="GO:0017000">
    <property type="term" value="P:antibiotic biosynthetic process"/>
    <property type="evidence" value="ECO:0007669"/>
    <property type="project" value="UniProtKB-KW"/>
</dbReference>
<evidence type="ECO:0000256" key="3">
    <source>
        <dbReference type="ARBA" id="ARBA00023194"/>
    </source>
</evidence>
<evidence type="ECO:0000256" key="1">
    <source>
        <dbReference type="ARBA" id="ARBA00001954"/>
    </source>
</evidence>
<name>A0A926VGX5_9CYAN</name>
<dbReference type="PANTHER" id="PTHR10696">
    <property type="entry name" value="GAMMA-BUTYROBETAINE HYDROXYLASE-RELATED"/>
    <property type="match status" value="1"/>
</dbReference>
<sequence>MKNLPSQTNSMGSLKNVKRKVVSASPEKLIETDYLHPDLCFPLVIRPAVKGVNLLTWASGNRDFIEAQLIKHGAILFRDFDLNSVGEFEQLIAAICGEALEYRYRASPRSQVSGRIYTSTDYPADQSIFPHNEHAYSPVFPGKIFFYCVTPAESGGETPIGSTRKIFERIDRKIRDRFIEKKVMYVRNFGDGFGLPWQTVFQTTAPADVEKYCRSHGIEFEWKEGGKLRTRQVSPVVIKHPRTGETVWFNHATFFHVSTLPAAIRDSLLAEFKENDLPTNTFYGDGSAIEASVLEQLRDAYLQEMVSFSWQKSDILMLDNLLSVHARNPYTGSRKVVVGMAEPLNHTMLDFRL</sequence>